<keyword evidence="1" id="KW-0808">Transferase</keyword>
<evidence type="ECO:0000313" key="8">
    <source>
        <dbReference type="Proteomes" id="UP001589532"/>
    </source>
</evidence>
<gene>
    <name evidence="7" type="ORF">ACFFSA_18340</name>
</gene>
<dbReference type="InterPro" id="IPR011044">
    <property type="entry name" value="Quino_amine_DH_bsu"/>
</dbReference>
<evidence type="ECO:0000256" key="4">
    <source>
        <dbReference type="ARBA" id="ARBA00022840"/>
    </source>
</evidence>
<dbReference type="RefSeq" id="WP_344986297.1">
    <property type="nucleotide sequence ID" value="NZ_BAAAXV010000001.1"/>
</dbReference>
<dbReference type="SUPFAM" id="SSF56112">
    <property type="entry name" value="Protein kinase-like (PK-like)"/>
    <property type="match status" value="1"/>
</dbReference>
<dbReference type="InterPro" id="IPR011047">
    <property type="entry name" value="Quinoprotein_ADH-like_sf"/>
</dbReference>
<proteinExistence type="predicted"/>
<keyword evidence="5" id="KW-1133">Transmembrane helix</keyword>
<dbReference type="SUPFAM" id="SSF50969">
    <property type="entry name" value="YVTN repeat-like/Quinoprotein amine dehydrogenase"/>
    <property type="match status" value="1"/>
</dbReference>
<dbReference type="PANTHER" id="PTHR43289:SF34">
    <property type="entry name" value="SERINE_THREONINE-PROTEIN KINASE YBDM-RELATED"/>
    <property type="match status" value="1"/>
</dbReference>
<sequence>MAPLTPSDPHRLGRYWLAGRLGAGGQGVVYEAYGEAGERVAVKVPRFDSATARARLAKEASAARRVASFCTARVIEAQVDVAAPYIVSEFVPGPSLRRVVEESGPFEGDRLRRLAIGVATALTAIHRVGIVHRDLKPDNIILGPDGPRVIDFGVAREVGPTTSGPLMGTPQYMSPELFHGRRATEAADVWAWAMVVLFAARGRDAIKGGEPVAVIARVLGFRPGADGLPDPLGPLVTAALAEEPADRPSAQALLLRLVGDGEGDPLTRGGTLAGELRGAAAEPDLGAVAEDLYGELTEAEREGVPQVLLRMIDGDSLRPVGREELPEAAAVDALLTVFAGAGLVVRNGTVYELARPGLVQAWPRLREWVAANREGLRVHRRLAEAAALWEGQGRKPADLLHGSSLDRTLRWAATERKDLTLARREREFLDAAARQARRQSRRRGLLAAALAVLLVVALGGLGLAEYLRRESDRQRDDALARELTLRAADLRETEPPLARLLTVAAWRLSPSLPETRGALYDSLSEPTADVFTDPYRGADSVYGISRDGRTLVAVQGGRARVWDVPAHRQIHEIGGLEAGVRWAAISPDGRTLALQYAQGVRLWDVATGRPRGDWFGGPAGVTQDLEFDRTGRLLALPKSPVGDVRWWDVSTRKPLITPQGAGLEAVSADGRFGVVTHVGEGRVQLWDLKAGRRLAAPWLPSRREGVFDAQFSADGRALALTRPRGRETAVTVYSVPDGAKLVTGDSGASVEFGFGDRYVATWEWGHELIIRRRSNGAVVLRRVPPAPVSELRFDEERRALRLLSDGGVVHTLDVSMLFDRSTSGGGDQDQVLLDPSERVLAAKERGALTLWDVATGRSLAAPIPWRGEGDAMAFSRDGGRLAYADGTTVHVVRLPQGAETGGFRLAAKDASGADSLAFSPDGRTLAISPSGGAGDLPVELYDLQRGTSRSTPGPAPGHLAFRPDGRLLLGGVTPHRIDPAKAAELPPAPGIGQLEGPYAFSPDGRRLAIFGSDRISLWNGDLTTRLADFPAMPASAVGQVQSLPAVRVIAVERLAWSPDGRMIAAYEGGARIRLWDVTGRRMLGVVFDGLQSTETSLNGYLAFSSDSRRLYSVTADGTVRTHELGGDRVAAAVCGRAGRTLTAQEWSRYLGGIDPFTLCP</sequence>
<dbReference type="Gene3D" id="2.130.10.10">
    <property type="entry name" value="YVTN repeat-like/Quinoprotein amine dehydrogenase"/>
    <property type="match status" value="3"/>
</dbReference>
<evidence type="ECO:0000256" key="2">
    <source>
        <dbReference type="ARBA" id="ARBA00022741"/>
    </source>
</evidence>
<dbReference type="PROSITE" id="PS00108">
    <property type="entry name" value="PROTEIN_KINASE_ST"/>
    <property type="match status" value="1"/>
</dbReference>
<dbReference type="InterPro" id="IPR015943">
    <property type="entry name" value="WD40/YVTN_repeat-like_dom_sf"/>
</dbReference>
<feature type="domain" description="Protein kinase" evidence="6">
    <location>
        <begin position="15"/>
        <end position="267"/>
    </location>
</feature>
<keyword evidence="2" id="KW-0547">Nucleotide-binding</keyword>
<evidence type="ECO:0000256" key="1">
    <source>
        <dbReference type="ARBA" id="ARBA00022679"/>
    </source>
</evidence>
<dbReference type="Proteomes" id="UP001589532">
    <property type="component" value="Unassembled WGS sequence"/>
</dbReference>
<dbReference type="CDD" id="cd14014">
    <property type="entry name" value="STKc_PknB_like"/>
    <property type="match status" value="1"/>
</dbReference>
<keyword evidence="7" id="KW-0723">Serine/threonine-protein kinase</keyword>
<evidence type="ECO:0000256" key="3">
    <source>
        <dbReference type="ARBA" id="ARBA00022777"/>
    </source>
</evidence>
<dbReference type="SMART" id="SM00320">
    <property type="entry name" value="WD40"/>
    <property type="match status" value="4"/>
</dbReference>
<evidence type="ECO:0000256" key="5">
    <source>
        <dbReference type="SAM" id="Phobius"/>
    </source>
</evidence>
<organism evidence="7 8">
    <name type="scientific">Nonomuraea helvata</name>
    <dbReference type="NCBI Taxonomy" id="37484"/>
    <lineage>
        <taxon>Bacteria</taxon>
        <taxon>Bacillati</taxon>
        <taxon>Actinomycetota</taxon>
        <taxon>Actinomycetes</taxon>
        <taxon>Streptosporangiales</taxon>
        <taxon>Streptosporangiaceae</taxon>
        <taxon>Nonomuraea</taxon>
    </lineage>
</organism>
<keyword evidence="4" id="KW-0067">ATP-binding</keyword>
<dbReference type="PANTHER" id="PTHR43289">
    <property type="entry name" value="MITOGEN-ACTIVATED PROTEIN KINASE KINASE KINASE 20-RELATED"/>
    <property type="match status" value="1"/>
</dbReference>
<keyword evidence="5" id="KW-0472">Membrane</keyword>
<accession>A0ABV5S053</accession>
<evidence type="ECO:0000259" key="6">
    <source>
        <dbReference type="PROSITE" id="PS50011"/>
    </source>
</evidence>
<feature type="transmembrane region" description="Helical" evidence="5">
    <location>
        <begin position="444"/>
        <end position="464"/>
    </location>
</feature>
<dbReference type="SUPFAM" id="SSF50998">
    <property type="entry name" value="Quinoprotein alcohol dehydrogenase-like"/>
    <property type="match status" value="1"/>
</dbReference>
<dbReference type="PROSITE" id="PS50011">
    <property type="entry name" value="PROTEIN_KINASE_DOM"/>
    <property type="match status" value="1"/>
</dbReference>
<keyword evidence="5" id="KW-0812">Transmembrane</keyword>
<dbReference type="InterPro" id="IPR000719">
    <property type="entry name" value="Prot_kinase_dom"/>
</dbReference>
<keyword evidence="8" id="KW-1185">Reference proteome</keyword>
<dbReference type="Gene3D" id="1.10.510.10">
    <property type="entry name" value="Transferase(Phosphotransferase) domain 1"/>
    <property type="match status" value="1"/>
</dbReference>
<dbReference type="GO" id="GO:0004674">
    <property type="term" value="F:protein serine/threonine kinase activity"/>
    <property type="evidence" value="ECO:0007669"/>
    <property type="project" value="UniProtKB-KW"/>
</dbReference>
<dbReference type="Gene3D" id="3.30.200.20">
    <property type="entry name" value="Phosphorylase Kinase, domain 1"/>
    <property type="match status" value="1"/>
</dbReference>
<dbReference type="Pfam" id="PF00069">
    <property type="entry name" value="Pkinase"/>
    <property type="match status" value="1"/>
</dbReference>
<dbReference type="SMART" id="SM00220">
    <property type="entry name" value="S_TKc"/>
    <property type="match status" value="1"/>
</dbReference>
<evidence type="ECO:0000313" key="7">
    <source>
        <dbReference type="EMBL" id="MFB9625050.1"/>
    </source>
</evidence>
<protein>
    <submittedName>
        <fullName evidence="7">WD40 repeat domain-containing serine/threonine protein kinase</fullName>
    </submittedName>
</protein>
<dbReference type="EMBL" id="JBHMBW010000014">
    <property type="protein sequence ID" value="MFB9625050.1"/>
    <property type="molecule type" value="Genomic_DNA"/>
</dbReference>
<dbReference type="Pfam" id="PF20703">
    <property type="entry name" value="nSTAND1"/>
    <property type="match status" value="1"/>
</dbReference>
<keyword evidence="3 7" id="KW-0418">Kinase</keyword>
<dbReference type="InterPro" id="IPR011009">
    <property type="entry name" value="Kinase-like_dom_sf"/>
</dbReference>
<reference evidence="7 8" key="1">
    <citation type="submission" date="2024-09" db="EMBL/GenBank/DDBJ databases">
        <authorList>
            <person name="Sun Q."/>
            <person name="Mori K."/>
        </authorList>
    </citation>
    <scope>NUCLEOTIDE SEQUENCE [LARGE SCALE GENOMIC DNA]</scope>
    <source>
        <strain evidence="7 8">JCM 3143</strain>
    </source>
</reference>
<dbReference type="InterPro" id="IPR049052">
    <property type="entry name" value="nSTAND1"/>
</dbReference>
<name>A0ABV5S053_9ACTN</name>
<dbReference type="InterPro" id="IPR001680">
    <property type="entry name" value="WD40_rpt"/>
</dbReference>
<comment type="caution">
    <text evidence="7">The sequence shown here is derived from an EMBL/GenBank/DDBJ whole genome shotgun (WGS) entry which is preliminary data.</text>
</comment>
<dbReference type="InterPro" id="IPR008271">
    <property type="entry name" value="Ser/Thr_kinase_AS"/>
</dbReference>